<evidence type="ECO:0000313" key="5">
    <source>
        <dbReference type="Proteomes" id="UP000694255"/>
    </source>
</evidence>
<dbReference type="InterPro" id="IPR003347">
    <property type="entry name" value="JmjC_dom"/>
</dbReference>
<feature type="domain" description="JmjC" evidence="3">
    <location>
        <begin position="214"/>
        <end position="376"/>
    </location>
</feature>
<dbReference type="GO" id="GO:0010468">
    <property type="term" value="P:regulation of gene expression"/>
    <property type="evidence" value="ECO:0007669"/>
    <property type="project" value="TreeGrafter"/>
</dbReference>
<feature type="domain" description="JmjN" evidence="2">
    <location>
        <begin position="25"/>
        <end position="67"/>
    </location>
</feature>
<dbReference type="GO" id="GO:0032454">
    <property type="term" value="F:histone H3K9 demethylase activity"/>
    <property type="evidence" value="ECO:0007669"/>
    <property type="project" value="TreeGrafter"/>
</dbReference>
<dbReference type="AlphaFoldDB" id="A0A8J5UYM0"/>
<evidence type="ECO:0000313" key="4">
    <source>
        <dbReference type="EMBL" id="KAG7664445.1"/>
    </source>
</evidence>
<dbReference type="GO" id="GO:0005634">
    <property type="term" value="C:nucleus"/>
    <property type="evidence" value="ECO:0007669"/>
    <property type="project" value="TreeGrafter"/>
</dbReference>
<dbReference type="PANTHER" id="PTHR10694:SF7">
    <property type="entry name" value="[HISTONE H3]-TRIMETHYL-L-LYSINE(9) DEMETHYLASE"/>
    <property type="match status" value="1"/>
</dbReference>
<proteinExistence type="predicted"/>
<feature type="region of interest" description="Disordered" evidence="1">
    <location>
        <begin position="119"/>
        <end position="177"/>
    </location>
</feature>
<protein>
    <submittedName>
        <fullName evidence="4">Uncharacterized protein</fullName>
    </submittedName>
</protein>
<evidence type="ECO:0000259" key="2">
    <source>
        <dbReference type="PROSITE" id="PS51183"/>
    </source>
</evidence>
<dbReference type="Proteomes" id="UP000694255">
    <property type="component" value="Unassembled WGS sequence"/>
</dbReference>
<evidence type="ECO:0000256" key="1">
    <source>
        <dbReference type="SAM" id="MobiDB-lite"/>
    </source>
</evidence>
<sequence>MQSHNTYNSDESLIIEPAYYSEGNIPIFKPTMQQFNNNFYQFNKAINKYGMSSGIVKIIPPKEWKYQINKFYTNDNLINNIIIKNPIIQHINQILPGIYQQQNIERQRKYNIYQWKHLSDNYKPPNPKRRHSQSQSQLPDEQSSQSQSQQSAQHEPSSPTRKLRPHHHPIPEYTIDTSEFNNDERCKELESIYWKSLTYSEPMYGADMLGSLFPHNFKSWNIAQLPNILDLMDNKIPGVNDAYLYAGLWKATFAWHLEDQDLYSINYIHFGAPKQWYSIPQHHQQKFFEFMKDTFNEDYLKCHEFLRHKTFLVSPALLRKNGIDVNHIIHREGEFIITYPYGYHAGFNYGYNLAESVNFALDDWFEFGKIASKCECISDSVAININQLMSKYYGTRILNNRGGCS</sequence>
<dbReference type="Pfam" id="PF02373">
    <property type="entry name" value="JmjC"/>
    <property type="match status" value="1"/>
</dbReference>
<evidence type="ECO:0000259" key="3">
    <source>
        <dbReference type="PROSITE" id="PS51184"/>
    </source>
</evidence>
<name>A0A8J5UYM0_9ASCO</name>
<dbReference type="PANTHER" id="PTHR10694">
    <property type="entry name" value="LYSINE-SPECIFIC DEMETHYLASE"/>
    <property type="match status" value="1"/>
</dbReference>
<gene>
    <name evidence="4" type="ORF">J8A68_002048</name>
</gene>
<dbReference type="PROSITE" id="PS51184">
    <property type="entry name" value="JMJC"/>
    <property type="match status" value="1"/>
</dbReference>
<reference evidence="4 5" key="1">
    <citation type="journal article" date="2021" name="DNA Res.">
        <title>Genome analysis of Candida subhashii reveals its hybrid nature and dual mitochondrial genome conformations.</title>
        <authorList>
            <person name="Mixao V."/>
            <person name="Hegedusova E."/>
            <person name="Saus E."/>
            <person name="Pryszcz L.P."/>
            <person name="Cillingova A."/>
            <person name="Nosek J."/>
            <person name="Gabaldon T."/>
        </authorList>
    </citation>
    <scope>NUCLEOTIDE SEQUENCE [LARGE SCALE GENOMIC DNA]</scope>
    <source>
        <strain evidence="4 5">CBS 10753</strain>
    </source>
</reference>
<dbReference type="GeneID" id="73468849"/>
<dbReference type="GO" id="GO:0051864">
    <property type="term" value="F:histone H3K36 demethylase activity"/>
    <property type="evidence" value="ECO:0007669"/>
    <property type="project" value="TreeGrafter"/>
</dbReference>
<dbReference type="OrthoDB" id="9547406at2759"/>
<feature type="compositionally biased region" description="Low complexity" evidence="1">
    <location>
        <begin position="133"/>
        <end position="159"/>
    </location>
</feature>
<dbReference type="EMBL" id="JAGSYN010000083">
    <property type="protein sequence ID" value="KAG7664445.1"/>
    <property type="molecule type" value="Genomic_DNA"/>
</dbReference>
<accession>A0A8J5UYM0</accession>
<dbReference type="GO" id="GO:0000785">
    <property type="term" value="C:chromatin"/>
    <property type="evidence" value="ECO:0007669"/>
    <property type="project" value="TreeGrafter"/>
</dbReference>
<dbReference type="PROSITE" id="PS51183">
    <property type="entry name" value="JMJN"/>
    <property type="match status" value="1"/>
</dbReference>
<dbReference type="SMART" id="SM00558">
    <property type="entry name" value="JmjC"/>
    <property type="match status" value="1"/>
</dbReference>
<keyword evidence="5" id="KW-1185">Reference proteome</keyword>
<dbReference type="InterPro" id="IPR003349">
    <property type="entry name" value="JmjN"/>
</dbReference>
<dbReference type="Pfam" id="PF02375">
    <property type="entry name" value="JmjN"/>
    <property type="match status" value="1"/>
</dbReference>
<dbReference type="SMART" id="SM00545">
    <property type="entry name" value="JmjN"/>
    <property type="match status" value="1"/>
</dbReference>
<organism evidence="4 5">
    <name type="scientific">[Candida] subhashii</name>
    <dbReference type="NCBI Taxonomy" id="561895"/>
    <lineage>
        <taxon>Eukaryota</taxon>
        <taxon>Fungi</taxon>
        <taxon>Dikarya</taxon>
        <taxon>Ascomycota</taxon>
        <taxon>Saccharomycotina</taxon>
        <taxon>Pichiomycetes</taxon>
        <taxon>Debaryomycetaceae</taxon>
        <taxon>Spathaspora</taxon>
    </lineage>
</organism>
<comment type="caution">
    <text evidence="4">The sequence shown here is derived from an EMBL/GenBank/DDBJ whole genome shotgun (WGS) entry which is preliminary data.</text>
</comment>
<dbReference type="RefSeq" id="XP_049264677.1">
    <property type="nucleotide sequence ID" value="XM_049405758.1"/>
</dbReference>